<evidence type="ECO:0008006" key="11">
    <source>
        <dbReference type="Google" id="ProtNLM"/>
    </source>
</evidence>
<evidence type="ECO:0000256" key="4">
    <source>
        <dbReference type="ARBA" id="ARBA00022553"/>
    </source>
</evidence>
<feature type="transmembrane region" description="Helical" evidence="8">
    <location>
        <begin position="363"/>
        <end position="383"/>
    </location>
</feature>
<evidence type="ECO:0000313" key="10">
    <source>
        <dbReference type="Proteomes" id="UP001419268"/>
    </source>
</evidence>
<dbReference type="SUPFAM" id="SSF103473">
    <property type="entry name" value="MFS general substrate transporter"/>
    <property type="match status" value="1"/>
</dbReference>
<dbReference type="InterPro" id="IPR000109">
    <property type="entry name" value="POT_fam"/>
</dbReference>
<feature type="transmembrane region" description="Helical" evidence="8">
    <location>
        <begin position="108"/>
        <end position="131"/>
    </location>
</feature>
<feature type="transmembrane region" description="Helical" evidence="8">
    <location>
        <begin position="83"/>
        <end position="101"/>
    </location>
</feature>
<dbReference type="InterPro" id="IPR044739">
    <property type="entry name" value="NRT1/PTR"/>
</dbReference>
<dbReference type="GO" id="GO:0016020">
    <property type="term" value="C:membrane"/>
    <property type="evidence" value="ECO:0007669"/>
    <property type="project" value="UniProtKB-SubCell"/>
</dbReference>
<dbReference type="Pfam" id="PF00854">
    <property type="entry name" value="PTR2"/>
    <property type="match status" value="1"/>
</dbReference>
<name>A0AAP0LER4_9MAGN</name>
<dbReference type="PANTHER" id="PTHR11654">
    <property type="entry name" value="OLIGOPEPTIDE TRANSPORTER-RELATED"/>
    <property type="match status" value="1"/>
</dbReference>
<comment type="subcellular location">
    <subcellularLocation>
        <location evidence="1">Membrane</location>
        <topology evidence="1">Multi-pass membrane protein</topology>
    </subcellularLocation>
</comment>
<organism evidence="9 10">
    <name type="scientific">Stephania cephalantha</name>
    <dbReference type="NCBI Taxonomy" id="152367"/>
    <lineage>
        <taxon>Eukaryota</taxon>
        <taxon>Viridiplantae</taxon>
        <taxon>Streptophyta</taxon>
        <taxon>Embryophyta</taxon>
        <taxon>Tracheophyta</taxon>
        <taxon>Spermatophyta</taxon>
        <taxon>Magnoliopsida</taxon>
        <taxon>Ranunculales</taxon>
        <taxon>Menispermaceae</taxon>
        <taxon>Menispermoideae</taxon>
        <taxon>Cissampelideae</taxon>
        <taxon>Stephania</taxon>
    </lineage>
</organism>
<dbReference type="InterPro" id="IPR036259">
    <property type="entry name" value="MFS_trans_sf"/>
</dbReference>
<evidence type="ECO:0000256" key="2">
    <source>
        <dbReference type="ARBA" id="ARBA00005982"/>
    </source>
</evidence>
<evidence type="ECO:0000256" key="1">
    <source>
        <dbReference type="ARBA" id="ARBA00004141"/>
    </source>
</evidence>
<proteinExistence type="inferred from homology"/>
<sequence>MDGAGKGGNNNSSDGRAPLLAVEEGTAAKAPIIRCCGGGWRSAGFIMGAGTAERFAFYGASSNLMTYLTGPLGQSTAAASENINAWTGAACMLPLFGGIIADSGLGRYNTILASSLLYVLGLGLLTISVTLTSSSQTECRNMGSNVSCDSASNFQLILFFTSMYLVAIAEGGHKPCIEAFGADQFDSRDPEERKSKSSFFNWWACALATGTMVSYLTLFYIQENLSWGLGLGIPCIAMSISLAVFLLGTKSYRKNVEENEKTSVFKIARVLIAAVKNLLRSSNTNKSSLAIDSHQYNAHGDALDGRDEAINNLTEADEAKEISQLVPIWLTCLPHAIIFAQATTFFTKQGSTMDRSMGPNFQIPAATLLVFSNLSIILFIPIYDRVFIPLARAFTRNPSGITTLQRIGLGMIIYVMSMAVAALVETRRLKIALDYGLVDDERATVPMSIWWLVPQYLLCGLGNVFTPIGLQELFYDQVPFGLRSLGISLFMTIFGVGNFLSSLLISILERATSEGPQGGWFANNLNKGHLDYFYWFLFGLSSISMVIYVYVAKSFIYKRWN</sequence>
<dbReference type="Gene3D" id="1.20.1250.20">
    <property type="entry name" value="MFS general substrate transporter like domains"/>
    <property type="match status" value="1"/>
</dbReference>
<dbReference type="FunFam" id="1.20.1250.20:FF:000037">
    <property type="entry name" value="Protein NRT1/ PTR FAMILY 5.2"/>
    <property type="match status" value="1"/>
</dbReference>
<dbReference type="Proteomes" id="UP001419268">
    <property type="component" value="Unassembled WGS sequence"/>
</dbReference>
<dbReference type="GO" id="GO:0042937">
    <property type="term" value="F:tripeptide transmembrane transporter activity"/>
    <property type="evidence" value="ECO:0007669"/>
    <property type="project" value="InterPro"/>
</dbReference>
<feature type="transmembrane region" description="Helical" evidence="8">
    <location>
        <begin position="227"/>
        <end position="247"/>
    </location>
</feature>
<reference evidence="9 10" key="1">
    <citation type="submission" date="2024-01" db="EMBL/GenBank/DDBJ databases">
        <title>Genome assemblies of Stephania.</title>
        <authorList>
            <person name="Yang L."/>
        </authorList>
    </citation>
    <scope>NUCLEOTIDE SEQUENCE [LARGE SCALE GENOMIC DNA]</scope>
    <source>
        <strain evidence="9">JXDWG</strain>
        <tissue evidence="9">Leaf</tissue>
    </source>
</reference>
<keyword evidence="10" id="KW-1185">Reference proteome</keyword>
<evidence type="ECO:0000256" key="7">
    <source>
        <dbReference type="ARBA" id="ARBA00023136"/>
    </source>
</evidence>
<comment type="similarity">
    <text evidence="2">Belongs to the major facilitator superfamily. Proton-dependent oligopeptide transporter (POT/PTR) (TC 2.A.17) family.</text>
</comment>
<accession>A0AAP0LER4</accession>
<keyword evidence="7 8" id="KW-0472">Membrane</keyword>
<evidence type="ECO:0000256" key="5">
    <source>
        <dbReference type="ARBA" id="ARBA00022692"/>
    </source>
</evidence>
<dbReference type="EMBL" id="JBBNAG010000001">
    <property type="protein sequence ID" value="KAK9167684.1"/>
    <property type="molecule type" value="Genomic_DNA"/>
</dbReference>
<evidence type="ECO:0000256" key="8">
    <source>
        <dbReference type="SAM" id="Phobius"/>
    </source>
</evidence>
<gene>
    <name evidence="9" type="ORF">Scep_002875</name>
</gene>
<keyword evidence="5 8" id="KW-0812">Transmembrane</keyword>
<feature type="transmembrane region" description="Helical" evidence="8">
    <location>
        <begin position="403"/>
        <end position="424"/>
    </location>
</feature>
<evidence type="ECO:0000256" key="3">
    <source>
        <dbReference type="ARBA" id="ARBA00022448"/>
    </source>
</evidence>
<feature type="transmembrane region" description="Helical" evidence="8">
    <location>
        <begin position="485"/>
        <end position="508"/>
    </location>
</feature>
<dbReference type="CDD" id="cd17417">
    <property type="entry name" value="MFS_NPF5"/>
    <property type="match status" value="1"/>
</dbReference>
<evidence type="ECO:0000256" key="6">
    <source>
        <dbReference type="ARBA" id="ARBA00022989"/>
    </source>
</evidence>
<protein>
    <recommendedName>
        <fullName evidence="11">Peptide transporter</fullName>
    </recommendedName>
</protein>
<dbReference type="AlphaFoldDB" id="A0AAP0LER4"/>
<keyword evidence="4" id="KW-0597">Phosphoprotein</keyword>
<comment type="caution">
    <text evidence="9">The sequence shown here is derived from an EMBL/GenBank/DDBJ whole genome shotgun (WGS) entry which is preliminary data.</text>
</comment>
<evidence type="ECO:0000313" key="9">
    <source>
        <dbReference type="EMBL" id="KAK9167684.1"/>
    </source>
</evidence>
<feature type="transmembrane region" description="Helical" evidence="8">
    <location>
        <begin position="200"/>
        <end position="221"/>
    </location>
</feature>
<keyword evidence="3" id="KW-0813">Transport</keyword>
<keyword evidence="6 8" id="KW-1133">Transmembrane helix</keyword>
<feature type="transmembrane region" description="Helical" evidence="8">
    <location>
        <begin position="532"/>
        <end position="551"/>
    </location>
</feature>
<dbReference type="GO" id="GO:0071916">
    <property type="term" value="F:dipeptide transmembrane transporter activity"/>
    <property type="evidence" value="ECO:0007669"/>
    <property type="project" value="InterPro"/>
</dbReference>